<dbReference type="SUPFAM" id="SSF51366">
    <property type="entry name" value="Ribulose-phoshate binding barrel"/>
    <property type="match status" value="1"/>
</dbReference>
<evidence type="ECO:0000313" key="4">
    <source>
        <dbReference type="Proteomes" id="UP000177746"/>
    </source>
</evidence>
<keyword evidence="1" id="KW-0479">Metal-binding</keyword>
<name>A0A1G2T1G5_9BACT</name>
<dbReference type="GO" id="GO:0005975">
    <property type="term" value="P:carbohydrate metabolic process"/>
    <property type="evidence" value="ECO:0007669"/>
    <property type="project" value="InterPro"/>
</dbReference>
<dbReference type="Pfam" id="PF00834">
    <property type="entry name" value="Ribul_P_3_epim"/>
    <property type="match status" value="1"/>
</dbReference>
<dbReference type="AlphaFoldDB" id="A0A1G2T1G5"/>
<sequence>MSEIIPALLPKNSREFKKSLSELPLEVRFVHLDVLETDVWTPIDRDFEVHLMVKKPEEIVQRWIGRGAKRIIAHKYIDLAGAAQFGLAFELNKDIENFENVDFFHLMSIAEIGEQGHPLDEQIFDRIKEVRAKFPQVAISVDGGINTENYRKLQDAGADRLIVGSGFTKLWKSLTKN</sequence>
<dbReference type="Proteomes" id="UP000177746">
    <property type="component" value="Unassembled WGS sequence"/>
</dbReference>
<organism evidence="3 4">
    <name type="scientific">Candidatus Zambryskibacteria bacterium RIFCSPHIGHO2_01_FULL_46_30</name>
    <dbReference type="NCBI Taxonomy" id="1802739"/>
    <lineage>
        <taxon>Bacteria</taxon>
        <taxon>Candidatus Zambryskiibacteriota</taxon>
    </lineage>
</organism>
<dbReference type="PANTHER" id="PTHR11749">
    <property type="entry name" value="RIBULOSE-5-PHOSPHATE-3-EPIMERASE"/>
    <property type="match status" value="1"/>
</dbReference>
<evidence type="ECO:0000313" key="3">
    <source>
        <dbReference type="EMBL" id="OHA91105.1"/>
    </source>
</evidence>
<dbReference type="GO" id="GO:0016857">
    <property type="term" value="F:racemase and epimerase activity, acting on carbohydrates and derivatives"/>
    <property type="evidence" value="ECO:0007669"/>
    <property type="project" value="InterPro"/>
</dbReference>
<dbReference type="InterPro" id="IPR000056">
    <property type="entry name" value="Ribul_P_3_epim-like"/>
</dbReference>
<comment type="caution">
    <text evidence="3">The sequence shown here is derived from an EMBL/GenBank/DDBJ whole genome shotgun (WGS) entry which is preliminary data.</text>
</comment>
<accession>A0A1G2T1G5</accession>
<dbReference type="InterPro" id="IPR013785">
    <property type="entry name" value="Aldolase_TIM"/>
</dbReference>
<proteinExistence type="predicted"/>
<dbReference type="Gene3D" id="3.20.20.70">
    <property type="entry name" value="Aldolase class I"/>
    <property type="match status" value="1"/>
</dbReference>
<evidence type="ECO:0000256" key="1">
    <source>
        <dbReference type="ARBA" id="ARBA00022723"/>
    </source>
</evidence>
<gene>
    <name evidence="3" type="ORF">A2665_02840</name>
</gene>
<dbReference type="GO" id="GO:0046872">
    <property type="term" value="F:metal ion binding"/>
    <property type="evidence" value="ECO:0007669"/>
    <property type="project" value="UniProtKB-KW"/>
</dbReference>
<keyword evidence="2" id="KW-0413">Isomerase</keyword>
<dbReference type="InterPro" id="IPR011060">
    <property type="entry name" value="RibuloseP-bd_barrel"/>
</dbReference>
<evidence type="ECO:0008006" key="5">
    <source>
        <dbReference type="Google" id="ProtNLM"/>
    </source>
</evidence>
<protein>
    <recommendedName>
        <fullName evidence="5">Ribulose-phosphate 3-epimerase</fullName>
    </recommendedName>
</protein>
<evidence type="ECO:0000256" key="2">
    <source>
        <dbReference type="ARBA" id="ARBA00023235"/>
    </source>
</evidence>
<dbReference type="EMBL" id="MHVI01000019">
    <property type="protein sequence ID" value="OHA91105.1"/>
    <property type="molecule type" value="Genomic_DNA"/>
</dbReference>
<reference evidence="3 4" key="1">
    <citation type="journal article" date="2016" name="Nat. Commun.">
        <title>Thousands of microbial genomes shed light on interconnected biogeochemical processes in an aquifer system.</title>
        <authorList>
            <person name="Anantharaman K."/>
            <person name="Brown C.T."/>
            <person name="Hug L.A."/>
            <person name="Sharon I."/>
            <person name="Castelle C.J."/>
            <person name="Probst A.J."/>
            <person name="Thomas B.C."/>
            <person name="Singh A."/>
            <person name="Wilkins M.J."/>
            <person name="Karaoz U."/>
            <person name="Brodie E.L."/>
            <person name="Williams K.H."/>
            <person name="Hubbard S.S."/>
            <person name="Banfield J.F."/>
        </authorList>
    </citation>
    <scope>NUCLEOTIDE SEQUENCE [LARGE SCALE GENOMIC DNA]</scope>
</reference>